<feature type="transmembrane region" description="Helical" evidence="7">
    <location>
        <begin position="258"/>
        <end position="277"/>
    </location>
</feature>
<gene>
    <name evidence="9" type="ORF">J2Z20_000465</name>
</gene>
<feature type="transmembrane region" description="Helical" evidence="7">
    <location>
        <begin position="289"/>
        <end position="309"/>
    </location>
</feature>
<proteinExistence type="predicted"/>
<evidence type="ECO:0000256" key="4">
    <source>
        <dbReference type="ARBA" id="ARBA00022692"/>
    </source>
</evidence>
<organism evidence="9 10">
    <name type="scientific">Paenibacillus sediminis</name>
    <dbReference type="NCBI Taxonomy" id="664909"/>
    <lineage>
        <taxon>Bacteria</taxon>
        <taxon>Bacillati</taxon>
        <taxon>Bacillota</taxon>
        <taxon>Bacilli</taxon>
        <taxon>Bacillales</taxon>
        <taxon>Paenibacillaceae</taxon>
        <taxon>Paenibacillus</taxon>
    </lineage>
</organism>
<dbReference type="PROSITE" id="PS50850">
    <property type="entry name" value="MFS"/>
    <property type="match status" value="1"/>
</dbReference>
<dbReference type="EMBL" id="JAGGKP010000001">
    <property type="protein sequence ID" value="MBP1935604.1"/>
    <property type="molecule type" value="Genomic_DNA"/>
</dbReference>
<dbReference type="InterPro" id="IPR005829">
    <property type="entry name" value="Sugar_transporter_CS"/>
</dbReference>
<feature type="transmembrane region" description="Helical" evidence="7">
    <location>
        <begin position="176"/>
        <end position="194"/>
    </location>
</feature>
<evidence type="ECO:0000256" key="3">
    <source>
        <dbReference type="ARBA" id="ARBA00022475"/>
    </source>
</evidence>
<dbReference type="Gene3D" id="1.20.1250.20">
    <property type="entry name" value="MFS general substrate transporter like domains"/>
    <property type="match status" value="1"/>
</dbReference>
<evidence type="ECO:0000256" key="1">
    <source>
        <dbReference type="ARBA" id="ARBA00004651"/>
    </source>
</evidence>
<feature type="transmembrane region" description="Helical" evidence="7">
    <location>
        <begin position="227"/>
        <end position="246"/>
    </location>
</feature>
<keyword evidence="4 7" id="KW-0812">Transmembrane</keyword>
<dbReference type="RefSeq" id="WP_209844988.1">
    <property type="nucleotide sequence ID" value="NZ_CBCRVE010000001.1"/>
</dbReference>
<feature type="transmembrane region" description="Helical" evidence="7">
    <location>
        <begin position="146"/>
        <end position="170"/>
    </location>
</feature>
<evidence type="ECO:0000256" key="7">
    <source>
        <dbReference type="SAM" id="Phobius"/>
    </source>
</evidence>
<protein>
    <submittedName>
        <fullName evidence="9">MFS family permease</fullName>
    </submittedName>
</protein>
<dbReference type="SUPFAM" id="SSF103473">
    <property type="entry name" value="MFS general substrate transporter"/>
    <property type="match status" value="1"/>
</dbReference>
<keyword evidence="2" id="KW-0813">Transport</keyword>
<sequence>MKNSKLSTGLISFAKSYHPIVHSLLLGTILARCAASMSMPFLAIYLTKHTDMSAVMIGLVIGAGSLAGTIGGFIGGALSDQFGRRNILLSALFGWGFVFLGFAMVQNALLFFLLSLLNGLCRSFYEPVSQALMADLTEKERRFKVFSLRYLAINIGVSVGPLLGALFAAFNSTLPFIITGCVYLFYACSLYLLLNKFGIKRIDGEQKGRTTFLSAWNIVKSDLILRYYLLGGIVTAIGYSQMTVTLSQYVEGKFADGVALFAVMMSINAITVVALQVPFTKWASQYSPITVLTAGVFCYAAGNVGFGFSDSWMTFIISMIIFTFGEMLCFPSGNLLVDRIAPDGMRGTYYGAQSFSSLGQFIGPWIGGILLSHYSGRVLFITMSVVAISAVAFYRLGESARIAKEKNAAVHGISDNVNKSM</sequence>
<comment type="caution">
    <text evidence="9">The sequence shown here is derived from an EMBL/GenBank/DDBJ whole genome shotgun (WGS) entry which is preliminary data.</text>
</comment>
<feature type="transmembrane region" description="Helical" evidence="7">
    <location>
        <begin position="315"/>
        <end position="337"/>
    </location>
</feature>
<evidence type="ECO:0000256" key="2">
    <source>
        <dbReference type="ARBA" id="ARBA00022448"/>
    </source>
</evidence>
<reference evidence="9 10" key="1">
    <citation type="submission" date="2021-03" db="EMBL/GenBank/DDBJ databases">
        <title>Genomic Encyclopedia of Type Strains, Phase IV (KMG-IV): sequencing the most valuable type-strain genomes for metagenomic binning, comparative biology and taxonomic classification.</title>
        <authorList>
            <person name="Goeker M."/>
        </authorList>
    </citation>
    <scope>NUCLEOTIDE SEQUENCE [LARGE SCALE GENOMIC DNA]</scope>
    <source>
        <strain evidence="9 10">DSM 23491</strain>
    </source>
</reference>
<evidence type="ECO:0000313" key="10">
    <source>
        <dbReference type="Proteomes" id="UP001519273"/>
    </source>
</evidence>
<evidence type="ECO:0000313" key="9">
    <source>
        <dbReference type="EMBL" id="MBP1935604.1"/>
    </source>
</evidence>
<feature type="transmembrane region" description="Helical" evidence="7">
    <location>
        <begin position="86"/>
        <end position="103"/>
    </location>
</feature>
<comment type="subcellular location">
    <subcellularLocation>
        <location evidence="1">Cell membrane</location>
        <topology evidence="1">Multi-pass membrane protein</topology>
    </subcellularLocation>
</comment>
<accession>A0ABS4GZC6</accession>
<dbReference type="Pfam" id="PF07690">
    <property type="entry name" value="MFS_1"/>
    <property type="match status" value="1"/>
</dbReference>
<evidence type="ECO:0000259" key="8">
    <source>
        <dbReference type="PROSITE" id="PS50850"/>
    </source>
</evidence>
<dbReference type="CDD" id="cd17329">
    <property type="entry name" value="MFS_MdtH_MDR_like"/>
    <property type="match status" value="1"/>
</dbReference>
<keyword evidence="3" id="KW-1003">Cell membrane</keyword>
<name>A0ABS4GZC6_9BACL</name>
<feature type="transmembrane region" description="Helical" evidence="7">
    <location>
        <begin position="378"/>
        <end position="396"/>
    </location>
</feature>
<dbReference type="Proteomes" id="UP001519273">
    <property type="component" value="Unassembled WGS sequence"/>
</dbReference>
<keyword evidence="6 7" id="KW-0472">Membrane</keyword>
<dbReference type="PROSITE" id="PS00216">
    <property type="entry name" value="SUGAR_TRANSPORT_1"/>
    <property type="match status" value="1"/>
</dbReference>
<feature type="transmembrane region" description="Helical" evidence="7">
    <location>
        <begin position="349"/>
        <end position="372"/>
    </location>
</feature>
<dbReference type="InterPro" id="IPR011701">
    <property type="entry name" value="MFS"/>
</dbReference>
<evidence type="ECO:0000256" key="5">
    <source>
        <dbReference type="ARBA" id="ARBA00022989"/>
    </source>
</evidence>
<dbReference type="InterPro" id="IPR036259">
    <property type="entry name" value="MFS_trans_sf"/>
</dbReference>
<keyword evidence="5 7" id="KW-1133">Transmembrane helix</keyword>
<dbReference type="PANTHER" id="PTHR43414">
    <property type="entry name" value="MULTIDRUG RESISTANCE PROTEIN MDTG"/>
    <property type="match status" value="1"/>
</dbReference>
<evidence type="ECO:0000256" key="6">
    <source>
        <dbReference type="ARBA" id="ARBA00023136"/>
    </source>
</evidence>
<dbReference type="PANTHER" id="PTHR43414:SF1">
    <property type="entry name" value="PEPTIDE PERMEASE"/>
    <property type="match status" value="1"/>
</dbReference>
<feature type="domain" description="Major facilitator superfamily (MFS) profile" evidence="8">
    <location>
        <begin position="20"/>
        <end position="401"/>
    </location>
</feature>
<feature type="transmembrane region" description="Helical" evidence="7">
    <location>
        <begin position="20"/>
        <end position="46"/>
    </location>
</feature>
<feature type="transmembrane region" description="Helical" evidence="7">
    <location>
        <begin position="52"/>
        <end position="74"/>
    </location>
</feature>
<dbReference type="InterPro" id="IPR020846">
    <property type="entry name" value="MFS_dom"/>
</dbReference>
<keyword evidence="10" id="KW-1185">Reference proteome</keyword>